<dbReference type="PROSITE" id="PS50921">
    <property type="entry name" value="ANTAR"/>
    <property type="match status" value="1"/>
</dbReference>
<dbReference type="InterPro" id="IPR011006">
    <property type="entry name" value="CheY-like_superfamily"/>
</dbReference>
<dbReference type="InterPro" id="IPR036388">
    <property type="entry name" value="WH-like_DNA-bd_sf"/>
</dbReference>
<dbReference type="Pfam" id="PF03861">
    <property type="entry name" value="ANTAR"/>
    <property type="match status" value="1"/>
</dbReference>
<name>A0ABT9JPW3_9PROT</name>
<gene>
    <name evidence="2" type="ORF">Q9291_01955</name>
</gene>
<evidence type="ECO:0000313" key="2">
    <source>
        <dbReference type="EMBL" id="MDP8566602.1"/>
    </source>
</evidence>
<reference evidence="3" key="1">
    <citation type="journal article" date="2019" name="Int. J. Syst. Evol. Microbiol.">
        <title>The Global Catalogue of Microorganisms (GCM) 10K type strain sequencing project: providing services to taxonomists for standard genome sequencing and annotation.</title>
        <authorList>
            <consortium name="The Broad Institute Genomics Platform"/>
            <consortium name="The Broad Institute Genome Sequencing Center for Infectious Disease"/>
            <person name="Wu L."/>
            <person name="Ma J."/>
        </authorList>
    </citation>
    <scope>NUCLEOTIDE SEQUENCE [LARGE SCALE GENOMIC DNA]</scope>
    <source>
        <strain evidence="3">VKM B-3159</strain>
    </source>
</reference>
<dbReference type="EMBL" id="JAVCAP010000002">
    <property type="protein sequence ID" value="MDP8566602.1"/>
    <property type="molecule type" value="Genomic_DNA"/>
</dbReference>
<evidence type="ECO:0000259" key="1">
    <source>
        <dbReference type="PROSITE" id="PS50921"/>
    </source>
</evidence>
<keyword evidence="3" id="KW-1185">Reference proteome</keyword>
<dbReference type="Proteomes" id="UP001225906">
    <property type="component" value="Unassembled WGS sequence"/>
</dbReference>
<organism evidence="2 3">
    <name type="scientific">Methylophilus aquaticus</name>
    <dbReference type="NCBI Taxonomy" id="1971610"/>
    <lineage>
        <taxon>Bacteria</taxon>
        <taxon>Pseudomonadati</taxon>
        <taxon>Pseudomonadota</taxon>
        <taxon>Betaproteobacteria</taxon>
        <taxon>Nitrosomonadales</taxon>
        <taxon>Methylophilaceae</taxon>
        <taxon>Methylophilus</taxon>
    </lineage>
</organism>
<comment type="caution">
    <text evidence="2">The sequence shown here is derived from an EMBL/GenBank/DDBJ whole genome shotgun (WGS) entry which is preliminary data.</text>
</comment>
<proteinExistence type="predicted"/>
<protein>
    <submittedName>
        <fullName evidence="2">ANTAR domain-containing protein</fullName>
    </submittedName>
</protein>
<evidence type="ECO:0000313" key="3">
    <source>
        <dbReference type="Proteomes" id="UP001225906"/>
    </source>
</evidence>
<dbReference type="RefSeq" id="WP_306388306.1">
    <property type="nucleotide sequence ID" value="NZ_JAVCAP010000002.1"/>
</dbReference>
<dbReference type="InterPro" id="IPR005561">
    <property type="entry name" value="ANTAR"/>
</dbReference>
<dbReference type="SUPFAM" id="SSF52172">
    <property type="entry name" value="CheY-like"/>
    <property type="match status" value="1"/>
</dbReference>
<accession>A0ABT9JPW3</accession>
<dbReference type="SMART" id="SM01012">
    <property type="entry name" value="ANTAR"/>
    <property type="match status" value="1"/>
</dbReference>
<dbReference type="Gene3D" id="1.10.10.10">
    <property type="entry name" value="Winged helix-like DNA-binding domain superfamily/Winged helix DNA-binding domain"/>
    <property type="match status" value="1"/>
</dbReference>
<sequence length="80" mass="9037">MRTTPLPMSTAANATLYGHLQSLSEEEQKLVDHARDILMRQRNLSTDDAYHLLSEMAEKRKISVAEISQQLVALTQKLTV</sequence>
<feature type="domain" description="ANTAR" evidence="1">
    <location>
        <begin position="11"/>
        <end position="72"/>
    </location>
</feature>